<evidence type="ECO:0000256" key="13">
    <source>
        <dbReference type="SAM" id="Phobius"/>
    </source>
</evidence>
<feature type="transmembrane region" description="Helical" evidence="13">
    <location>
        <begin position="20"/>
        <end position="44"/>
    </location>
</feature>
<dbReference type="InterPro" id="IPR048279">
    <property type="entry name" value="MdtK-like"/>
</dbReference>
<evidence type="ECO:0000256" key="1">
    <source>
        <dbReference type="ARBA" id="ARBA00003408"/>
    </source>
</evidence>
<dbReference type="GO" id="GO:0005886">
    <property type="term" value="C:plasma membrane"/>
    <property type="evidence" value="ECO:0007669"/>
    <property type="project" value="UniProtKB-SubCell"/>
</dbReference>
<feature type="transmembrane region" description="Helical" evidence="13">
    <location>
        <begin position="137"/>
        <end position="162"/>
    </location>
</feature>
<keyword evidence="10" id="KW-0406">Ion transport</keyword>
<evidence type="ECO:0000313" key="15">
    <source>
        <dbReference type="Proteomes" id="UP000280696"/>
    </source>
</evidence>
<reference evidence="14 15" key="1">
    <citation type="submission" date="2018-09" db="EMBL/GenBank/DDBJ databases">
        <title>Murine metabolic-syndrome-specific gut microbial biobank.</title>
        <authorList>
            <person name="Liu C."/>
        </authorList>
    </citation>
    <scope>NUCLEOTIDE SEQUENCE [LARGE SCALE GENOMIC DNA]</scope>
    <source>
        <strain evidence="14 15">0.1xD8-82</strain>
    </source>
</reference>
<accession>A0A3A9ANQ7</accession>
<organism evidence="14 15">
    <name type="scientific">Parablautia intestinalis</name>
    <dbReference type="NCBI Taxonomy" id="2320100"/>
    <lineage>
        <taxon>Bacteria</taxon>
        <taxon>Bacillati</taxon>
        <taxon>Bacillota</taxon>
        <taxon>Clostridia</taxon>
        <taxon>Lachnospirales</taxon>
        <taxon>Lachnospiraceae</taxon>
        <taxon>Parablautia</taxon>
    </lineage>
</organism>
<keyword evidence="15" id="KW-1185">Reference proteome</keyword>
<dbReference type="InterPro" id="IPR002528">
    <property type="entry name" value="MATE_fam"/>
</dbReference>
<comment type="caution">
    <text evidence="14">The sequence shown here is derived from an EMBL/GenBank/DDBJ whole genome shotgun (WGS) entry which is preliminary data.</text>
</comment>
<keyword evidence="8 13" id="KW-0812">Transmembrane</keyword>
<dbReference type="GO" id="GO:0042910">
    <property type="term" value="F:xenobiotic transmembrane transporter activity"/>
    <property type="evidence" value="ECO:0007669"/>
    <property type="project" value="InterPro"/>
</dbReference>
<dbReference type="CDD" id="cd13138">
    <property type="entry name" value="MATE_yoeA_like"/>
    <property type="match status" value="1"/>
</dbReference>
<proteinExistence type="inferred from homology"/>
<comment type="function">
    <text evidence="1">Multidrug efflux pump.</text>
</comment>
<feature type="transmembrane region" description="Helical" evidence="13">
    <location>
        <begin position="316"/>
        <end position="338"/>
    </location>
</feature>
<feature type="transmembrane region" description="Helical" evidence="13">
    <location>
        <begin position="169"/>
        <end position="188"/>
    </location>
</feature>
<feature type="transmembrane region" description="Helical" evidence="13">
    <location>
        <begin position="64"/>
        <end position="84"/>
    </location>
</feature>
<dbReference type="PIRSF" id="PIRSF006603">
    <property type="entry name" value="DinF"/>
    <property type="match status" value="1"/>
</dbReference>
<dbReference type="EMBL" id="RAYQ01000004">
    <property type="protein sequence ID" value="RKI92929.1"/>
    <property type="molecule type" value="Genomic_DNA"/>
</dbReference>
<comment type="subcellular location">
    <subcellularLocation>
        <location evidence="2">Cell membrane</location>
        <topology evidence="2">Multi-pass membrane protein</topology>
    </subcellularLocation>
</comment>
<dbReference type="InterPro" id="IPR050222">
    <property type="entry name" value="MATE_MdtK"/>
</dbReference>
<feature type="transmembrane region" description="Helical" evidence="13">
    <location>
        <begin position="358"/>
        <end position="377"/>
    </location>
</feature>
<evidence type="ECO:0000256" key="9">
    <source>
        <dbReference type="ARBA" id="ARBA00022989"/>
    </source>
</evidence>
<evidence type="ECO:0000256" key="11">
    <source>
        <dbReference type="ARBA" id="ARBA00023136"/>
    </source>
</evidence>
<dbReference type="AlphaFoldDB" id="A0A3A9ANQ7"/>
<evidence type="ECO:0000313" key="14">
    <source>
        <dbReference type="EMBL" id="RKI92929.1"/>
    </source>
</evidence>
<evidence type="ECO:0000256" key="10">
    <source>
        <dbReference type="ARBA" id="ARBA00023065"/>
    </source>
</evidence>
<feature type="transmembrane region" description="Helical" evidence="13">
    <location>
        <begin position="419"/>
        <end position="441"/>
    </location>
</feature>
<comment type="similarity">
    <text evidence="3">Belongs to the multi antimicrobial extrusion (MATE) (TC 2.A.66.1) family.</text>
</comment>
<keyword evidence="9 13" id="KW-1133">Transmembrane helix</keyword>
<feature type="transmembrane region" description="Helical" evidence="13">
    <location>
        <begin position="96"/>
        <end position="117"/>
    </location>
</feature>
<dbReference type="PANTHER" id="PTHR43298">
    <property type="entry name" value="MULTIDRUG RESISTANCE PROTEIN NORM-RELATED"/>
    <property type="match status" value="1"/>
</dbReference>
<evidence type="ECO:0000256" key="7">
    <source>
        <dbReference type="ARBA" id="ARBA00022475"/>
    </source>
</evidence>
<gene>
    <name evidence="14" type="ORF">D7V94_05930</name>
</gene>
<dbReference type="GO" id="GO:0006811">
    <property type="term" value="P:monoatomic ion transport"/>
    <property type="evidence" value="ECO:0007669"/>
    <property type="project" value="UniProtKB-KW"/>
</dbReference>
<evidence type="ECO:0000256" key="6">
    <source>
        <dbReference type="ARBA" id="ARBA00022449"/>
    </source>
</evidence>
<keyword evidence="5" id="KW-0813">Transport</keyword>
<evidence type="ECO:0000256" key="5">
    <source>
        <dbReference type="ARBA" id="ARBA00022448"/>
    </source>
</evidence>
<evidence type="ECO:0000256" key="12">
    <source>
        <dbReference type="ARBA" id="ARBA00031636"/>
    </source>
</evidence>
<evidence type="ECO:0000256" key="3">
    <source>
        <dbReference type="ARBA" id="ARBA00010199"/>
    </source>
</evidence>
<evidence type="ECO:0000256" key="2">
    <source>
        <dbReference type="ARBA" id="ARBA00004651"/>
    </source>
</evidence>
<keyword evidence="6" id="KW-0050">Antiport</keyword>
<keyword evidence="11 13" id="KW-0472">Membrane</keyword>
<keyword evidence="7" id="KW-1003">Cell membrane</keyword>
<dbReference type="PANTHER" id="PTHR43298:SF2">
    <property type="entry name" value="FMN_FAD EXPORTER YEEO-RELATED"/>
    <property type="match status" value="1"/>
</dbReference>
<feature type="transmembrane region" description="Helical" evidence="13">
    <location>
        <begin position="384"/>
        <end position="407"/>
    </location>
</feature>
<dbReference type="Proteomes" id="UP000280696">
    <property type="component" value="Unassembled WGS sequence"/>
</dbReference>
<dbReference type="Pfam" id="PF01554">
    <property type="entry name" value="MatE"/>
    <property type="match status" value="2"/>
</dbReference>
<sequence length="448" mass="48525">MQKSYEIDMCNGPLLGKIMLFSLPLMLSGILQLLFNAADVIVVGRFAGNESLAAVGSTGALTNLLVNLFIGLSVGANVLVARYYGARQEEEVSQTVHTSILVSVTGGVILMVIGILTAKPLLHLMDTPEDVINLSVLYMRIFFLGMPAMLVFNFGSAILRAIGDTRRPLFYLTIAGVINVVLNLFFVIQCHMGVAGVGLATVLSQCVSTALIVRCLVQSEGCFKLHFHKLKMHWDKFGKIAAIGFPAGIQGSLFSISNVLIQSSVNSFGSVAMAGNTAGSNVEGFVYTAMNSVHQTAVSFTGQNLGGKQYDRIGKILIECLLLVTAIGLVLGNGALLFGRQILGFYSSDPEVISYGMQRMGIICTIYFTCGIMDVLVGSIRGLGYALMPMFVSLMGACVLRVIWVYTIFAWDRTLRTLYISYPVTWTITAIVHAVCFILVYRNLKKKA</sequence>
<evidence type="ECO:0000256" key="8">
    <source>
        <dbReference type="ARBA" id="ARBA00022692"/>
    </source>
</evidence>
<protein>
    <recommendedName>
        <fullName evidence="4">Probable multidrug resistance protein NorM</fullName>
    </recommendedName>
    <alternativeName>
        <fullName evidence="12">Multidrug-efflux transporter</fullName>
    </alternativeName>
</protein>
<feature type="transmembrane region" description="Helical" evidence="13">
    <location>
        <begin position="194"/>
        <end position="217"/>
    </location>
</feature>
<dbReference type="NCBIfam" id="TIGR00797">
    <property type="entry name" value="matE"/>
    <property type="match status" value="1"/>
</dbReference>
<dbReference type="RefSeq" id="WP_120467899.1">
    <property type="nucleotide sequence ID" value="NZ_CATAJS010000005.1"/>
</dbReference>
<dbReference type="GO" id="GO:0015297">
    <property type="term" value="F:antiporter activity"/>
    <property type="evidence" value="ECO:0007669"/>
    <property type="project" value="UniProtKB-KW"/>
</dbReference>
<dbReference type="OrthoDB" id="9776324at2"/>
<evidence type="ECO:0000256" key="4">
    <source>
        <dbReference type="ARBA" id="ARBA00020268"/>
    </source>
</evidence>
<name>A0A3A9ANQ7_9FIRM</name>